<reference evidence="1" key="2">
    <citation type="journal article" date="2016" name="Front. Microbiol.">
        <title>The Regulatory Protein RosR Affects Rhizobium leguminosarum bv. trifolii Protein Profiles, Cell Surface Properties, and Symbiosis with Clover.</title>
        <authorList>
            <person name="Rachwal K."/>
            <person name="Boguszewska A."/>
            <person name="Kopcinska J."/>
            <person name="Karas M."/>
            <person name="Tchorzewski M."/>
            <person name="Janczarek M."/>
        </authorList>
    </citation>
    <scope>NUCLEOTIDE SEQUENCE</scope>
    <source>
        <strain evidence="1">Rt24.2</strain>
    </source>
</reference>
<dbReference type="AlphaFoldDB" id="A0A1B8RI77"/>
<dbReference type="GeneID" id="61427508"/>
<accession>A0A1B8RI77</accession>
<dbReference type="InterPro" id="IPR008979">
    <property type="entry name" value="Galactose-bd-like_sf"/>
</dbReference>
<reference evidence="1" key="1">
    <citation type="journal article" date="2015" name="BMC Genomics">
        <title>Transcriptome profiling of a Rhizobium leguminosarum bv. trifolii rosR mutant reveals the role of the transcriptional regulator RosR in motility, synthesis of cell-surface components, and other cellular processes.</title>
        <authorList>
            <person name="Rachwal K."/>
            <person name="Matczynska E."/>
            <person name="Janczarek M."/>
        </authorList>
    </citation>
    <scope>NUCLEOTIDE SEQUENCE</scope>
    <source>
        <strain evidence="1">Rt24.2</strain>
    </source>
</reference>
<proteinExistence type="predicted"/>
<evidence type="ECO:0000313" key="1">
    <source>
        <dbReference type="EMBL" id="AOO88381.1"/>
    </source>
</evidence>
<dbReference type="EMBL" id="KX486017">
    <property type="protein sequence ID" value="AOO88381.1"/>
    <property type="molecule type" value="Genomic_DNA"/>
</dbReference>
<protein>
    <submittedName>
        <fullName evidence="1">Carbohydrate-binding protein</fullName>
    </submittedName>
</protein>
<organism evidence="1">
    <name type="scientific">Rhizobium leguminosarum bv. trifolii</name>
    <dbReference type="NCBI Taxonomy" id="386"/>
    <lineage>
        <taxon>Bacteria</taxon>
        <taxon>Pseudomonadati</taxon>
        <taxon>Pseudomonadota</taxon>
        <taxon>Alphaproteobacteria</taxon>
        <taxon>Hyphomicrobiales</taxon>
        <taxon>Rhizobiaceae</taxon>
        <taxon>Rhizobium/Agrobacterium group</taxon>
        <taxon>Rhizobium</taxon>
    </lineage>
</organism>
<dbReference type="SUPFAM" id="SSF49785">
    <property type="entry name" value="Galactose-binding domain-like"/>
    <property type="match status" value="1"/>
</dbReference>
<sequence>MELTLKIVDADGAVLASSAGRDETFLVYRQSYREGDRVVVEVSEPGHVFLSLDGAIQPGLVYMKECAYSLAVPFGDKRKPYSPNAFRGDIHRLSARSTRPDEIIHRRNLALNPWDDHANRTLFPHARANVETRGEAVFAARNAIDGEKANDDHGFWPYTSWGINRDPHAALTVEFGRPVRIDEIVFYLRADFPHDSWWEKASVTFSNGKTSCFPLVKSGVAQAFLIEPCIVEWVELHRLIKAEDASPYPALTQIEIWGIEASGAGDQDVPVAVEGDSGRAHGRLKTSVPVSVRLDDAETDRR</sequence>
<dbReference type="RefSeq" id="WP_018245931.1">
    <property type="nucleotide sequence ID" value="NZ_CP050086.1"/>
</dbReference>
<name>A0A1B8RI77_RHILT</name>